<sequence>MLLLAKDLKDFSYYLIFQIGEKHLSIMPNILKGSYWAERVKQQRSQMVRMYQNLLR</sequence>
<proteinExistence type="predicted"/>
<reference evidence="1 2" key="1">
    <citation type="submission" date="2018-08" db="EMBL/GenBank/DDBJ databases">
        <title>Recombination of ecologically and evolutionarily significant loci maintains genetic cohesion in the Pseudomonas syringae species complex.</title>
        <authorList>
            <person name="Dillon M."/>
            <person name="Thakur S."/>
            <person name="Almeida R.N.D."/>
            <person name="Weir B.S."/>
            <person name="Guttman D.S."/>
        </authorList>
    </citation>
    <scope>NUCLEOTIDE SEQUENCE [LARGE SCALE GENOMIC DNA]</scope>
    <source>
        <strain evidence="1 2">ICMP 3946</strain>
    </source>
</reference>
<comment type="caution">
    <text evidence="1">The sequence shown here is derived from an EMBL/GenBank/DDBJ whole genome shotgun (WGS) entry which is preliminary data.</text>
</comment>
<organism evidence="1 2">
    <name type="scientific">Pseudomonas syringae pv. lapsa</name>
    <dbReference type="NCBI Taxonomy" id="199201"/>
    <lineage>
        <taxon>Bacteria</taxon>
        <taxon>Pseudomonadati</taxon>
        <taxon>Pseudomonadota</taxon>
        <taxon>Gammaproteobacteria</taxon>
        <taxon>Pseudomonadales</taxon>
        <taxon>Pseudomonadaceae</taxon>
        <taxon>Pseudomonas</taxon>
        <taxon>Pseudomonas syringae</taxon>
    </lineage>
</organism>
<dbReference type="EMBL" id="RBNO01000076">
    <property type="protein sequence ID" value="RML24915.1"/>
    <property type="molecule type" value="Genomic_DNA"/>
</dbReference>
<evidence type="ECO:0000313" key="2">
    <source>
        <dbReference type="Proteomes" id="UP000267978"/>
    </source>
</evidence>
<accession>A0AB74A430</accession>
<evidence type="ECO:0000313" key="1">
    <source>
        <dbReference type="EMBL" id="RML24915.1"/>
    </source>
</evidence>
<protein>
    <submittedName>
        <fullName evidence="1">Uncharacterized protein</fullName>
    </submittedName>
</protein>
<dbReference type="AlphaFoldDB" id="A0AB74A430"/>
<dbReference type="Proteomes" id="UP000267978">
    <property type="component" value="Unassembled WGS sequence"/>
</dbReference>
<gene>
    <name evidence="1" type="ORF">ALQ98_200029</name>
</gene>
<name>A0AB74A430_PSESX</name>